<evidence type="ECO:0000313" key="1">
    <source>
        <dbReference type="EMBL" id="MCJ2188397.1"/>
    </source>
</evidence>
<organism evidence="1 2">
    <name type="scientific">Novosphingobium beihaiensis</name>
    <dbReference type="NCBI Taxonomy" id="2930389"/>
    <lineage>
        <taxon>Bacteria</taxon>
        <taxon>Pseudomonadati</taxon>
        <taxon>Pseudomonadota</taxon>
        <taxon>Alphaproteobacteria</taxon>
        <taxon>Sphingomonadales</taxon>
        <taxon>Sphingomonadaceae</taxon>
        <taxon>Novosphingobium</taxon>
    </lineage>
</organism>
<dbReference type="EMBL" id="JALHLG010000033">
    <property type="protein sequence ID" value="MCJ2188397.1"/>
    <property type="molecule type" value="Genomic_DNA"/>
</dbReference>
<dbReference type="Proteomes" id="UP001202281">
    <property type="component" value="Unassembled WGS sequence"/>
</dbReference>
<dbReference type="Pfam" id="PF10082">
    <property type="entry name" value="BBP2_2"/>
    <property type="match status" value="1"/>
</dbReference>
<protein>
    <submittedName>
        <fullName evidence="1">Outer membrane beta-barrel protein</fullName>
    </submittedName>
</protein>
<sequence>MISAMCLTGPIAFLPAEAFSQDRPVDVPETMVEAFEPEGIRVQPFILRPRVTADVRYDTNIYNQPNHTSDTVAVVRPSIRLSSDFSRHALEVRASAEGRRYFETGAENSNQWSVQADTKLDLAERYFISTTIGEARRIERRGTFGDQFATDEPVSYNEFGARLQFGRSGGIVDWRVDAATRKLTYHDAQLDGVTLDQSSRDVRRDSLAARVGYRSSPALGFFMRVSGNRLRYDVNPVRNSQGFSVLAGIDYEVSDLVNVEAGAGYVLQNSDDPSESDIKAVDFNLQATWTPTARTKFGLRVEREVERSPFENTSSILRTTFAANASTAIGSRLLIGIEAGLVRNDYKGIDRTDTRYFAEATARYQLTPHLAAFAGAGVRKQDGSGLGARSYDGASIRAGISFVL</sequence>
<dbReference type="InterPro" id="IPR018759">
    <property type="entry name" value="BBP2_2"/>
</dbReference>
<name>A0ABT0BTL1_9SPHN</name>
<proteinExistence type="predicted"/>
<reference evidence="1 2" key="1">
    <citation type="submission" date="2022-04" db="EMBL/GenBank/DDBJ databases">
        <title>Identification of a novel bacterium isolated from mangrove sediments.</title>
        <authorList>
            <person name="Pan X."/>
        </authorList>
    </citation>
    <scope>NUCLEOTIDE SEQUENCE [LARGE SCALE GENOMIC DNA]</scope>
    <source>
        <strain evidence="1 2">B2638</strain>
    </source>
</reference>
<dbReference type="RefSeq" id="WP_243923050.1">
    <property type="nucleotide sequence ID" value="NZ_JALHLG010000033.1"/>
</dbReference>
<dbReference type="SUPFAM" id="SSF56935">
    <property type="entry name" value="Porins"/>
    <property type="match status" value="1"/>
</dbReference>
<accession>A0ABT0BTL1</accession>
<gene>
    <name evidence="1" type="ORF">MTR66_16445</name>
</gene>
<keyword evidence="2" id="KW-1185">Reference proteome</keyword>
<evidence type="ECO:0000313" key="2">
    <source>
        <dbReference type="Proteomes" id="UP001202281"/>
    </source>
</evidence>
<comment type="caution">
    <text evidence="1">The sequence shown here is derived from an EMBL/GenBank/DDBJ whole genome shotgun (WGS) entry which is preliminary data.</text>
</comment>